<organism evidence="3 4">
    <name type="scientific">Mycolicibacterium arabiense</name>
    <dbReference type="NCBI Taxonomy" id="1286181"/>
    <lineage>
        <taxon>Bacteria</taxon>
        <taxon>Bacillati</taxon>
        <taxon>Actinomycetota</taxon>
        <taxon>Actinomycetes</taxon>
        <taxon>Mycobacteriales</taxon>
        <taxon>Mycobacteriaceae</taxon>
        <taxon>Mycolicibacterium</taxon>
    </lineage>
</organism>
<keyword evidence="1" id="KW-0489">Methyltransferase</keyword>
<dbReference type="KEGG" id="marz:MARA_43540"/>
<dbReference type="PANTHER" id="PTHR40048:SF1">
    <property type="entry name" value="RHAMNOSYL O-METHYLTRANSFERASE"/>
    <property type="match status" value="1"/>
</dbReference>
<dbReference type="GO" id="GO:0008168">
    <property type="term" value="F:methyltransferase activity"/>
    <property type="evidence" value="ECO:0007669"/>
    <property type="project" value="UniProtKB-KW"/>
</dbReference>
<dbReference type="GO" id="GO:0071770">
    <property type="term" value="P:DIM/DIP cell wall layer assembly"/>
    <property type="evidence" value="ECO:0007669"/>
    <property type="project" value="TreeGrafter"/>
</dbReference>
<evidence type="ECO:0000313" key="4">
    <source>
        <dbReference type="Proteomes" id="UP000467428"/>
    </source>
</evidence>
<protein>
    <recommendedName>
        <fullName evidence="5">O-methyltransferase</fullName>
    </recommendedName>
</protein>
<dbReference type="SUPFAM" id="SSF53335">
    <property type="entry name" value="S-adenosyl-L-methionine-dependent methyltransferases"/>
    <property type="match status" value="1"/>
</dbReference>
<name>A0A7I7S3H0_9MYCO</name>
<evidence type="ECO:0000256" key="2">
    <source>
        <dbReference type="ARBA" id="ARBA00022679"/>
    </source>
</evidence>
<dbReference type="AlphaFoldDB" id="A0A7I7S3H0"/>
<dbReference type="Gene3D" id="3.40.50.150">
    <property type="entry name" value="Vaccinia Virus protein VP39"/>
    <property type="match status" value="1"/>
</dbReference>
<proteinExistence type="predicted"/>
<evidence type="ECO:0000313" key="3">
    <source>
        <dbReference type="EMBL" id="BBY50886.1"/>
    </source>
</evidence>
<dbReference type="PANTHER" id="PTHR40048">
    <property type="entry name" value="RHAMNOSYL O-METHYLTRANSFERASE"/>
    <property type="match status" value="1"/>
</dbReference>
<dbReference type="GO" id="GO:0032259">
    <property type="term" value="P:methylation"/>
    <property type="evidence" value="ECO:0007669"/>
    <property type="project" value="UniProtKB-KW"/>
</dbReference>
<gene>
    <name evidence="3" type="ORF">MARA_43540</name>
</gene>
<geneLocation type="plasmid" evidence="4">
    <name>pjcm18538 dna</name>
</geneLocation>
<dbReference type="Proteomes" id="UP000467428">
    <property type="component" value="Chromosome"/>
</dbReference>
<evidence type="ECO:0008006" key="5">
    <source>
        <dbReference type="Google" id="ProtNLM"/>
    </source>
</evidence>
<dbReference type="Pfam" id="PF13578">
    <property type="entry name" value="Methyltransf_24"/>
    <property type="match status" value="1"/>
</dbReference>
<dbReference type="RefSeq" id="WP_163920642.1">
    <property type="nucleotide sequence ID" value="NZ_AP022593.1"/>
</dbReference>
<reference evidence="3 4" key="1">
    <citation type="journal article" date="2019" name="Emerg. Microbes Infect.">
        <title>Comprehensive subspecies identification of 175 nontuberculous mycobacteria species based on 7547 genomic profiles.</title>
        <authorList>
            <person name="Matsumoto Y."/>
            <person name="Kinjo T."/>
            <person name="Motooka D."/>
            <person name="Nabeya D."/>
            <person name="Jung N."/>
            <person name="Uechi K."/>
            <person name="Horii T."/>
            <person name="Iida T."/>
            <person name="Fujita J."/>
            <person name="Nakamura S."/>
        </authorList>
    </citation>
    <scope>NUCLEOTIDE SEQUENCE [LARGE SCALE GENOMIC DNA]</scope>
    <source>
        <strain evidence="3 4">JCM 18538</strain>
    </source>
</reference>
<accession>A0A7I7S3H0</accession>
<dbReference type="GO" id="GO:0005886">
    <property type="term" value="C:plasma membrane"/>
    <property type="evidence" value="ECO:0007669"/>
    <property type="project" value="TreeGrafter"/>
</dbReference>
<keyword evidence="2" id="KW-0808">Transferase</keyword>
<dbReference type="EMBL" id="AP022593">
    <property type="protein sequence ID" value="BBY50886.1"/>
    <property type="molecule type" value="Genomic_DNA"/>
</dbReference>
<dbReference type="InterPro" id="IPR029063">
    <property type="entry name" value="SAM-dependent_MTases_sf"/>
</dbReference>
<keyword evidence="4" id="KW-1185">Reference proteome</keyword>
<sequence length="219" mass="23405">MSPADTALPPAAERLFAYADQVIGFMPADEGRALYDAAVHYLGDGVGVEIGTYCGKSTVMLGAAAQAGGGVLFTIDHHHGSEEHQPGWEYHDTTMVDPVTGLFDTLPTLRHTLDGAGLDEHVVAIVGKSTVVARGWRTPVQFLFIDGGHTEEAAQRDFAGWAPWVVVGGGLVIHDVFPNPDEGGQAPFHIYRRALDSGEFREVSAMGSMRVLERVSPPA</sequence>
<evidence type="ECO:0000256" key="1">
    <source>
        <dbReference type="ARBA" id="ARBA00022603"/>
    </source>
</evidence>